<dbReference type="Pfam" id="PF06013">
    <property type="entry name" value="WXG100"/>
    <property type="match status" value="1"/>
</dbReference>
<dbReference type="InterPro" id="IPR036689">
    <property type="entry name" value="ESAT-6-like_sf"/>
</dbReference>
<sequence length="103" mass="11638">MAQGKIVVETSRLDSTAAQVERLADQYQSEYGSLFGTVRDLQNAWSGEDNVAFTNQIEGFRNDFQKMERLMRDYAAYLRKVAESYRTTQDNVAAKAKTLSQGS</sequence>
<evidence type="ECO:0000256" key="1">
    <source>
        <dbReference type="RuleBase" id="RU362001"/>
    </source>
</evidence>
<gene>
    <name evidence="2" type="ORF">PNE06_03455</name>
</gene>
<evidence type="ECO:0000313" key="2">
    <source>
        <dbReference type="EMBL" id="MDB7932126.1"/>
    </source>
</evidence>
<name>A0AAW6CD40_FLAPL</name>
<dbReference type="Proteomes" id="UP001211173">
    <property type="component" value="Unassembled WGS sequence"/>
</dbReference>
<dbReference type="Gene3D" id="1.10.287.1060">
    <property type="entry name" value="ESAT-6-like"/>
    <property type="match status" value="1"/>
</dbReference>
<dbReference type="InterPro" id="IPR010310">
    <property type="entry name" value="T7SS_ESAT-6-like"/>
</dbReference>
<dbReference type="EMBL" id="JAQLWV010000004">
    <property type="protein sequence ID" value="MDB7932126.1"/>
    <property type="molecule type" value="Genomic_DNA"/>
</dbReference>
<reference evidence="2" key="1">
    <citation type="submission" date="2023-01" db="EMBL/GenBank/DDBJ databases">
        <title>Human gut microbiome strain richness.</title>
        <authorList>
            <person name="Chen-Liaw A."/>
        </authorList>
    </citation>
    <scope>NUCLEOTIDE SEQUENCE</scope>
    <source>
        <strain evidence="2">1001287st1_F4_1001285I_161205</strain>
    </source>
</reference>
<accession>A0AAW6CD40</accession>
<comment type="similarity">
    <text evidence="1">Belongs to the WXG100 family.</text>
</comment>
<protein>
    <recommendedName>
        <fullName evidence="1">ESAT-6-like protein</fullName>
    </recommendedName>
</protein>
<dbReference type="AlphaFoldDB" id="A0AAW6CD40"/>
<comment type="caution">
    <text evidence="2">The sequence shown here is derived from an EMBL/GenBank/DDBJ whole genome shotgun (WGS) entry which is preliminary data.</text>
</comment>
<organism evidence="2 3">
    <name type="scientific">Flavonifractor plautii</name>
    <name type="common">Fusobacterium plautii</name>
    <dbReference type="NCBI Taxonomy" id="292800"/>
    <lineage>
        <taxon>Bacteria</taxon>
        <taxon>Bacillati</taxon>
        <taxon>Bacillota</taxon>
        <taxon>Clostridia</taxon>
        <taxon>Eubacteriales</taxon>
        <taxon>Oscillospiraceae</taxon>
        <taxon>Flavonifractor</taxon>
    </lineage>
</organism>
<dbReference type="RefSeq" id="WP_195325259.1">
    <property type="nucleotide sequence ID" value="NZ_JADMVZ010000006.1"/>
</dbReference>
<dbReference type="SUPFAM" id="SSF140453">
    <property type="entry name" value="EsxAB dimer-like"/>
    <property type="match status" value="1"/>
</dbReference>
<evidence type="ECO:0000313" key="3">
    <source>
        <dbReference type="Proteomes" id="UP001211173"/>
    </source>
</evidence>
<proteinExistence type="inferred from homology"/>
<dbReference type="NCBIfam" id="TIGR03930">
    <property type="entry name" value="WXG100_ESAT6"/>
    <property type="match status" value="1"/>
</dbReference>